<accession>A0A4Y4CNY7</accession>
<sequence>MMELGVREAIWALVGVLSLYLVVILFRLALPRTARAAAEAAPQTEVVAAPPAAATVETMPAPPEIPLAEMNELEIQQLRRDIGQLRTEQDFLRSELVAMRLDMNEIQGTLARAEVQAQQPQAAQQYVRPVSPQHSEAMLLAGRGVTAAQIADHCGISVAEAELVCALARAEDGA</sequence>
<keyword evidence="1" id="KW-0175">Coiled coil</keyword>
<dbReference type="OrthoDB" id="9182460at2"/>
<dbReference type="Proteomes" id="UP000318422">
    <property type="component" value="Unassembled WGS sequence"/>
</dbReference>
<evidence type="ECO:0008006" key="5">
    <source>
        <dbReference type="Google" id="ProtNLM"/>
    </source>
</evidence>
<name>A0A4Y4CNY7_ZOORA</name>
<evidence type="ECO:0000313" key="4">
    <source>
        <dbReference type="Proteomes" id="UP000318422"/>
    </source>
</evidence>
<dbReference type="RefSeq" id="WP_141349421.1">
    <property type="nucleotide sequence ID" value="NZ_BJNV01000009.1"/>
</dbReference>
<dbReference type="Pfam" id="PF10975">
    <property type="entry name" value="DUF2802"/>
    <property type="match status" value="1"/>
</dbReference>
<gene>
    <name evidence="3" type="ORF">ZRA01_07280</name>
</gene>
<keyword evidence="2" id="KW-0812">Transmembrane</keyword>
<dbReference type="AlphaFoldDB" id="A0A4Y4CNY7"/>
<keyword evidence="4" id="KW-1185">Reference proteome</keyword>
<comment type="caution">
    <text evidence="3">The sequence shown here is derived from an EMBL/GenBank/DDBJ whole genome shotgun (WGS) entry which is preliminary data.</text>
</comment>
<dbReference type="EMBL" id="BJNV01000009">
    <property type="protein sequence ID" value="GEC94655.1"/>
    <property type="molecule type" value="Genomic_DNA"/>
</dbReference>
<proteinExistence type="predicted"/>
<evidence type="ECO:0000256" key="2">
    <source>
        <dbReference type="SAM" id="Phobius"/>
    </source>
</evidence>
<reference evidence="3 4" key="1">
    <citation type="submission" date="2019-06" db="EMBL/GenBank/DDBJ databases">
        <title>Whole genome shotgun sequence of Zoogloea ramigera NBRC 15342.</title>
        <authorList>
            <person name="Hosoyama A."/>
            <person name="Uohara A."/>
            <person name="Ohji S."/>
            <person name="Ichikawa N."/>
        </authorList>
    </citation>
    <scope>NUCLEOTIDE SEQUENCE [LARGE SCALE GENOMIC DNA]</scope>
    <source>
        <strain evidence="3 4">NBRC 15342</strain>
    </source>
</reference>
<feature type="transmembrane region" description="Helical" evidence="2">
    <location>
        <begin position="12"/>
        <end position="30"/>
    </location>
</feature>
<keyword evidence="2" id="KW-1133">Transmembrane helix</keyword>
<evidence type="ECO:0000313" key="3">
    <source>
        <dbReference type="EMBL" id="GEC94655.1"/>
    </source>
</evidence>
<organism evidence="3 4">
    <name type="scientific">Zoogloea ramigera</name>
    <dbReference type="NCBI Taxonomy" id="350"/>
    <lineage>
        <taxon>Bacteria</taxon>
        <taxon>Pseudomonadati</taxon>
        <taxon>Pseudomonadota</taxon>
        <taxon>Betaproteobacteria</taxon>
        <taxon>Rhodocyclales</taxon>
        <taxon>Zoogloeaceae</taxon>
        <taxon>Zoogloea</taxon>
    </lineage>
</organism>
<feature type="coiled-coil region" evidence="1">
    <location>
        <begin position="68"/>
        <end position="95"/>
    </location>
</feature>
<keyword evidence="2" id="KW-0472">Membrane</keyword>
<protein>
    <recommendedName>
        <fullName evidence="5">DUF2802 domain-containing protein</fullName>
    </recommendedName>
</protein>
<evidence type="ECO:0000256" key="1">
    <source>
        <dbReference type="SAM" id="Coils"/>
    </source>
</evidence>
<dbReference type="InterPro" id="IPR021244">
    <property type="entry name" value="DUF2802"/>
</dbReference>